<dbReference type="PROSITE" id="PS51318">
    <property type="entry name" value="TAT"/>
    <property type="match status" value="1"/>
</dbReference>
<dbReference type="GO" id="GO:0000166">
    <property type="term" value="F:nucleotide binding"/>
    <property type="evidence" value="ECO:0007669"/>
    <property type="project" value="InterPro"/>
</dbReference>
<dbReference type="PANTHER" id="PTHR43818">
    <property type="entry name" value="BCDNA.GH03377"/>
    <property type="match status" value="1"/>
</dbReference>
<dbReference type="GO" id="GO:0050112">
    <property type="term" value="F:inositol 2-dehydrogenase (NAD+) activity"/>
    <property type="evidence" value="ECO:0007669"/>
    <property type="project" value="UniProtKB-EC"/>
</dbReference>
<dbReference type="SUPFAM" id="SSF55347">
    <property type="entry name" value="Glyceraldehyde-3-phosphate dehydrogenase-like, C-terminal domain"/>
    <property type="match status" value="1"/>
</dbReference>
<organism evidence="4 5">
    <name type="scientific">Saltatorellus ferox</name>
    <dbReference type="NCBI Taxonomy" id="2528018"/>
    <lineage>
        <taxon>Bacteria</taxon>
        <taxon>Pseudomonadati</taxon>
        <taxon>Planctomycetota</taxon>
        <taxon>Planctomycetia</taxon>
        <taxon>Planctomycetia incertae sedis</taxon>
        <taxon>Saltatorellus</taxon>
    </lineage>
</organism>
<protein>
    <submittedName>
        <fullName evidence="4">Inositol 2-dehydrogenase</fullName>
        <ecNumber evidence="4">1.1.1.18</ecNumber>
    </submittedName>
</protein>
<reference evidence="4 5" key="1">
    <citation type="submission" date="2019-02" db="EMBL/GenBank/DDBJ databases">
        <title>Deep-cultivation of Planctomycetes and their phenomic and genomic characterization uncovers novel biology.</title>
        <authorList>
            <person name="Wiegand S."/>
            <person name="Jogler M."/>
            <person name="Boedeker C."/>
            <person name="Pinto D."/>
            <person name="Vollmers J."/>
            <person name="Rivas-Marin E."/>
            <person name="Kohn T."/>
            <person name="Peeters S.H."/>
            <person name="Heuer A."/>
            <person name="Rast P."/>
            <person name="Oberbeckmann S."/>
            <person name="Bunk B."/>
            <person name="Jeske O."/>
            <person name="Meyerdierks A."/>
            <person name="Storesund J.E."/>
            <person name="Kallscheuer N."/>
            <person name="Luecker S."/>
            <person name="Lage O.M."/>
            <person name="Pohl T."/>
            <person name="Merkel B.J."/>
            <person name="Hornburger P."/>
            <person name="Mueller R.-W."/>
            <person name="Bruemmer F."/>
            <person name="Labrenz M."/>
            <person name="Spormann A.M."/>
            <person name="Op den Camp H."/>
            <person name="Overmann J."/>
            <person name="Amann R."/>
            <person name="Jetten M.S.M."/>
            <person name="Mascher T."/>
            <person name="Medema M.H."/>
            <person name="Devos D.P."/>
            <person name="Kaster A.-K."/>
            <person name="Ovreas L."/>
            <person name="Rohde M."/>
            <person name="Galperin M.Y."/>
            <person name="Jogler C."/>
        </authorList>
    </citation>
    <scope>NUCLEOTIDE SEQUENCE [LARGE SCALE GENOMIC DNA]</scope>
    <source>
        <strain evidence="4 5">Poly30</strain>
    </source>
</reference>
<evidence type="ECO:0000313" key="5">
    <source>
        <dbReference type="Proteomes" id="UP000320390"/>
    </source>
</evidence>
<dbReference type="EC" id="1.1.1.18" evidence="4"/>
<feature type="domain" description="GFO/IDH/MocA-like oxidoreductase" evidence="3">
    <location>
        <begin position="194"/>
        <end position="310"/>
    </location>
</feature>
<proteinExistence type="predicted"/>
<evidence type="ECO:0000259" key="2">
    <source>
        <dbReference type="Pfam" id="PF01408"/>
    </source>
</evidence>
<dbReference type="EMBL" id="CP036434">
    <property type="protein sequence ID" value="QDV07170.1"/>
    <property type="molecule type" value="Genomic_DNA"/>
</dbReference>
<dbReference type="Pfam" id="PF22725">
    <property type="entry name" value="GFO_IDH_MocA_C3"/>
    <property type="match status" value="1"/>
</dbReference>
<gene>
    <name evidence="4" type="primary">idhA</name>
    <name evidence="4" type="ORF">Poly30_26890</name>
</gene>
<dbReference type="InterPro" id="IPR050463">
    <property type="entry name" value="Gfo/Idh/MocA_oxidrdct_glycsds"/>
</dbReference>
<feature type="region of interest" description="Disordered" evidence="1">
    <location>
        <begin position="1"/>
        <end position="20"/>
    </location>
</feature>
<evidence type="ECO:0000259" key="3">
    <source>
        <dbReference type="Pfam" id="PF22725"/>
    </source>
</evidence>
<dbReference type="AlphaFoldDB" id="A0A518ESV1"/>
<dbReference type="InterPro" id="IPR036291">
    <property type="entry name" value="NAD(P)-bd_dom_sf"/>
</dbReference>
<dbReference type="OrthoDB" id="253515at2"/>
<dbReference type="SUPFAM" id="SSF51735">
    <property type="entry name" value="NAD(P)-binding Rossmann-fold domains"/>
    <property type="match status" value="1"/>
</dbReference>
<dbReference type="Gene3D" id="3.30.360.10">
    <property type="entry name" value="Dihydrodipicolinate Reductase, domain 2"/>
    <property type="match status" value="1"/>
</dbReference>
<evidence type="ECO:0000313" key="4">
    <source>
        <dbReference type="EMBL" id="QDV07170.1"/>
    </source>
</evidence>
<sequence length="447" mass="49184">MTQPQDSPLHHAQPGGLPRRTLLRGAGVAAAASMMPSTFGRQGGAAGDAELRIALIGCGGRGTGAASQALRAAGNARLVTMADAFEDRMESSIQSLKNEHPGKIDVPAERKHVGFDAFKKAIDEDIDVVVMATPPGFRPAHFEYAVEKGRHVFMEKPVAVDGPGIRQVLAAADAAKAKNLCVGVGLQRHHSYKYQETIKAIEDGAIGRPVMARVYWNSAGVWVRPREADQTEMTYQMRNWYYFNWLCGDHIVEQHIHNLDVGNWMMGGVPVKAQGMGGRLVRTGKEYGEIYDHHAVEYTYENGAKMISQCRHMPGTKATVNEFGEGSEGAVDFGRGSITHYGGSKWRFEGQDSDHYQREHDVLFDAIRTGKEHNEAVNGAHATLTAILGRMCTYSGQEISWEKALNSTRRLSPDMDLDKLTWDTMPKSLPGKDGFYPIPMPGQYEII</sequence>
<accession>A0A518ESV1</accession>
<dbReference type="Gene3D" id="3.40.50.720">
    <property type="entry name" value="NAD(P)-binding Rossmann-like Domain"/>
    <property type="match status" value="1"/>
</dbReference>
<keyword evidence="4" id="KW-0560">Oxidoreductase</keyword>
<dbReference type="InterPro" id="IPR006311">
    <property type="entry name" value="TAT_signal"/>
</dbReference>
<dbReference type="InterPro" id="IPR000683">
    <property type="entry name" value="Gfo/Idh/MocA-like_OxRdtase_N"/>
</dbReference>
<dbReference type="InterPro" id="IPR055170">
    <property type="entry name" value="GFO_IDH_MocA-like_dom"/>
</dbReference>
<evidence type="ECO:0000256" key="1">
    <source>
        <dbReference type="SAM" id="MobiDB-lite"/>
    </source>
</evidence>
<dbReference type="PANTHER" id="PTHR43818:SF5">
    <property type="entry name" value="OXIDOREDUCTASE FAMILY PROTEIN"/>
    <property type="match status" value="1"/>
</dbReference>
<dbReference type="RefSeq" id="WP_145197998.1">
    <property type="nucleotide sequence ID" value="NZ_CP036434.1"/>
</dbReference>
<feature type="domain" description="Gfo/Idh/MocA-like oxidoreductase N-terminal" evidence="2">
    <location>
        <begin position="51"/>
        <end position="184"/>
    </location>
</feature>
<keyword evidence="5" id="KW-1185">Reference proteome</keyword>
<dbReference type="Proteomes" id="UP000320390">
    <property type="component" value="Chromosome"/>
</dbReference>
<dbReference type="Pfam" id="PF01408">
    <property type="entry name" value="GFO_IDH_MocA"/>
    <property type="match status" value="1"/>
</dbReference>
<name>A0A518ESV1_9BACT</name>